<dbReference type="AlphaFoldDB" id="A0A672NN61"/>
<keyword evidence="11" id="KW-1185">Reference proteome</keyword>
<evidence type="ECO:0000256" key="3">
    <source>
        <dbReference type="ARBA" id="ARBA00022801"/>
    </source>
</evidence>
<evidence type="ECO:0000256" key="5">
    <source>
        <dbReference type="ARBA" id="ARBA00023157"/>
    </source>
</evidence>
<evidence type="ECO:0000313" key="10">
    <source>
        <dbReference type="Ensembl" id="ENSSGRP00000052704.1"/>
    </source>
</evidence>
<dbReference type="FunFam" id="2.40.10.10:FF:000002">
    <property type="entry name" value="Transmembrane protease serine"/>
    <property type="match status" value="1"/>
</dbReference>
<comment type="catalytic activity">
    <reaction evidence="7">
        <text>Preferential cleavage: Arg-|-Xaa, Lys-|-Xaa.</text>
        <dbReference type="EC" id="3.4.21.4"/>
    </reaction>
</comment>
<dbReference type="GO" id="GO:0005615">
    <property type="term" value="C:extracellular space"/>
    <property type="evidence" value="ECO:0007669"/>
    <property type="project" value="TreeGrafter"/>
</dbReference>
<evidence type="ECO:0000259" key="9">
    <source>
        <dbReference type="PROSITE" id="PS50240"/>
    </source>
</evidence>
<dbReference type="Pfam" id="PF00089">
    <property type="entry name" value="Trypsin"/>
    <property type="match status" value="1"/>
</dbReference>
<dbReference type="Ensembl" id="ENSSGRT00000056309.1">
    <property type="protein sequence ID" value="ENSSGRP00000052704.1"/>
    <property type="gene ID" value="ENSSGRG00000027847.1"/>
</dbReference>
<protein>
    <recommendedName>
        <fullName evidence="8">trypsin</fullName>
        <ecNumber evidence="8">3.4.21.4</ecNumber>
    </recommendedName>
</protein>
<dbReference type="InterPro" id="IPR009003">
    <property type="entry name" value="Peptidase_S1_PA"/>
</dbReference>
<evidence type="ECO:0000256" key="4">
    <source>
        <dbReference type="ARBA" id="ARBA00022825"/>
    </source>
</evidence>
<dbReference type="InterPro" id="IPR033116">
    <property type="entry name" value="TRYPSIN_SER"/>
</dbReference>
<organism evidence="10 11">
    <name type="scientific">Sinocyclocheilus grahami</name>
    <name type="common">Dianchi golden-line fish</name>
    <name type="synonym">Barbus grahami</name>
    <dbReference type="NCBI Taxonomy" id="75366"/>
    <lineage>
        <taxon>Eukaryota</taxon>
        <taxon>Metazoa</taxon>
        <taxon>Chordata</taxon>
        <taxon>Craniata</taxon>
        <taxon>Vertebrata</taxon>
        <taxon>Euteleostomi</taxon>
        <taxon>Actinopterygii</taxon>
        <taxon>Neopterygii</taxon>
        <taxon>Teleostei</taxon>
        <taxon>Ostariophysi</taxon>
        <taxon>Cypriniformes</taxon>
        <taxon>Cyprinidae</taxon>
        <taxon>Cyprininae</taxon>
        <taxon>Sinocyclocheilus</taxon>
    </lineage>
</organism>
<keyword evidence="4" id="KW-0720">Serine protease</keyword>
<accession>A0A672NN61</accession>
<proteinExistence type="inferred from homology"/>
<comment type="similarity">
    <text evidence="6">Belongs to the peptidase S1 family. CLIP subfamily.</text>
</comment>
<dbReference type="EC" id="3.4.21.4" evidence="8"/>
<evidence type="ECO:0000256" key="8">
    <source>
        <dbReference type="ARBA" id="ARBA00038868"/>
    </source>
</evidence>
<name>A0A672NN61_SINGR</name>
<evidence type="ECO:0000256" key="2">
    <source>
        <dbReference type="ARBA" id="ARBA00022670"/>
    </source>
</evidence>
<comment type="subcellular location">
    <subcellularLocation>
        <location evidence="1">Secreted</location>
        <location evidence="1">Extracellular space</location>
    </subcellularLocation>
</comment>
<evidence type="ECO:0000256" key="6">
    <source>
        <dbReference type="ARBA" id="ARBA00024195"/>
    </source>
</evidence>
<evidence type="ECO:0000256" key="7">
    <source>
        <dbReference type="ARBA" id="ARBA00036320"/>
    </source>
</evidence>
<dbReference type="OMA" id="HVQVWVV"/>
<dbReference type="PANTHER" id="PTHR24264:SF20">
    <property type="entry name" value="TRYPSIN-LIKE"/>
    <property type="match status" value="1"/>
</dbReference>
<feature type="domain" description="Peptidase S1" evidence="9">
    <location>
        <begin position="1"/>
        <end position="113"/>
    </location>
</feature>
<dbReference type="PANTHER" id="PTHR24264">
    <property type="entry name" value="TRYPSIN-RELATED"/>
    <property type="match status" value="1"/>
</dbReference>
<dbReference type="InterPro" id="IPR043504">
    <property type="entry name" value="Peptidase_S1_PA_chymotrypsin"/>
</dbReference>
<dbReference type="PROSITE" id="PS00135">
    <property type="entry name" value="TRYPSIN_SER"/>
    <property type="match status" value="1"/>
</dbReference>
<dbReference type="GO" id="GO:0006508">
    <property type="term" value="P:proteolysis"/>
    <property type="evidence" value="ECO:0007669"/>
    <property type="project" value="UniProtKB-KW"/>
</dbReference>
<dbReference type="Gene3D" id="2.40.10.10">
    <property type="entry name" value="Trypsin-like serine proteases"/>
    <property type="match status" value="1"/>
</dbReference>
<dbReference type="InterPro" id="IPR001254">
    <property type="entry name" value="Trypsin_dom"/>
</dbReference>
<dbReference type="SMART" id="SM00020">
    <property type="entry name" value="Tryp_SPc"/>
    <property type="match status" value="1"/>
</dbReference>
<dbReference type="GO" id="GO:0004252">
    <property type="term" value="F:serine-type endopeptidase activity"/>
    <property type="evidence" value="ECO:0007669"/>
    <property type="project" value="UniProtKB-EC"/>
</dbReference>
<sequence length="122" mass="13264">MNSTLRHQVILHQVMDVSLRIPATLRTVKLPIVSSTVCNATDSFNGNITENMICAGYSEGGKDACKGDSGGPLVCEGRVYGIVSWGNGCADAQYPGVYTSVSRFRQWIDGTIFGFYGRCLKY</sequence>
<keyword evidence="3" id="KW-0378">Hydrolase</keyword>
<dbReference type="PROSITE" id="PS50240">
    <property type="entry name" value="TRYPSIN_DOM"/>
    <property type="match status" value="1"/>
</dbReference>
<keyword evidence="2" id="KW-0645">Protease</keyword>
<dbReference type="Proteomes" id="UP000472262">
    <property type="component" value="Unassembled WGS sequence"/>
</dbReference>
<dbReference type="CDD" id="cd00190">
    <property type="entry name" value="Tryp_SPc"/>
    <property type="match status" value="1"/>
</dbReference>
<evidence type="ECO:0000313" key="11">
    <source>
        <dbReference type="Proteomes" id="UP000472262"/>
    </source>
</evidence>
<dbReference type="SUPFAM" id="SSF50494">
    <property type="entry name" value="Trypsin-like serine proteases"/>
    <property type="match status" value="1"/>
</dbReference>
<reference evidence="10" key="2">
    <citation type="submission" date="2025-09" db="UniProtKB">
        <authorList>
            <consortium name="Ensembl"/>
        </authorList>
    </citation>
    <scope>IDENTIFICATION</scope>
</reference>
<keyword evidence="5" id="KW-1015">Disulfide bond</keyword>
<evidence type="ECO:0000256" key="1">
    <source>
        <dbReference type="ARBA" id="ARBA00004239"/>
    </source>
</evidence>
<dbReference type="InterPro" id="IPR050127">
    <property type="entry name" value="Serine_Proteases_S1"/>
</dbReference>
<reference evidence="10" key="1">
    <citation type="submission" date="2025-08" db="UniProtKB">
        <authorList>
            <consortium name="Ensembl"/>
        </authorList>
    </citation>
    <scope>IDENTIFICATION</scope>
</reference>
<dbReference type="InParanoid" id="A0A672NN61"/>